<dbReference type="PANTHER" id="PTHR35007:SF2">
    <property type="entry name" value="PILUS ASSEMBLE PROTEIN"/>
    <property type="match status" value="1"/>
</dbReference>
<evidence type="ECO:0000313" key="9">
    <source>
        <dbReference type="Proteomes" id="UP000824024"/>
    </source>
</evidence>
<evidence type="ECO:0000259" key="7">
    <source>
        <dbReference type="Pfam" id="PF00482"/>
    </source>
</evidence>
<dbReference type="EMBL" id="DXCH01000341">
    <property type="protein sequence ID" value="HIZ08820.1"/>
    <property type="molecule type" value="Genomic_DNA"/>
</dbReference>
<name>A0A9D2D5I9_9FIRM</name>
<evidence type="ECO:0000256" key="5">
    <source>
        <dbReference type="ARBA" id="ARBA00023136"/>
    </source>
</evidence>
<comment type="caution">
    <text evidence="8">The sequence shown here is derived from an EMBL/GenBank/DDBJ whole genome shotgun (WGS) entry which is preliminary data.</text>
</comment>
<proteinExistence type="predicted"/>
<keyword evidence="2" id="KW-1003">Cell membrane</keyword>
<evidence type="ECO:0000256" key="2">
    <source>
        <dbReference type="ARBA" id="ARBA00022475"/>
    </source>
</evidence>
<dbReference type="GO" id="GO:0005886">
    <property type="term" value="C:plasma membrane"/>
    <property type="evidence" value="ECO:0007669"/>
    <property type="project" value="UniProtKB-SubCell"/>
</dbReference>
<keyword evidence="4 6" id="KW-1133">Transmembrane helix</keyword>
<protein>
    <submittedName>
        <fullName evidence="8">Type II secretion system F family protein</fullName>
    </submittedName>
</protein>
<accession>A0A9D2D5I9</accession>
<keyword evidence="3 6" id="KW-0812">Transmembrane</keyword>
<gene>
    <name evidence="8" type="ORF">IAA08_12890</name>
</gene>
<keyword evidence="5 6" id="KW-0472">Membrane</keyword>
<comment type="subcellular location">
    <subcellularLocation>
        <location evidence="1">Cell membrane</location>
        <topology evidence="1">Multi-pass membrane protein</topology>
    </subcellularLocation>
</comment>
<feature type="transmembrane region" description="Helical" evidence="6">
    <location>
        <begin position="382"/>
        <end position="402"/>
    </location>
</feature>
<reference evidence="8" key="1">
    <citation type="journal article" date="2021" name="PeerJ">
        <title>Extensive microbial diversity within the chicken gut microbiome revealed by metagenomics and culture.</title>
        <authorList>
            <person name="Gilroy R."/>
            <person name="Ravi A."/>
            <person name="Getino M."/>
            <person name="Pursley I."/>
            <person name="Horton D.L."/>
            <person name="Alikhan N.F."/>
            <person name="Baker D."/>
            <person name="Gharbi K."/>
            <person name="Hall N."/>
            <person name="Watson M."/>
            <person name="Adriaenssens E.M."/>
            <person name="Foster-Nyarko E."/>
            <person name="Jarju S."/>
            <person name="Secka A."/>
            <person name="Antonio M."/>
            <person name="Oren A."/>
            <person name="Chaudhuri R.R."/>
            <person name="La Ragione R."/>
            <person name="Hildebrand F."/>
            <person name="Pallen M.J."/>
        </authorList>
    </citation>
    <scope>NUCLEOTIDE SEQUENCE</scope>
    <source>
        <strain evidence="8">CHK192-9172</strain>
    </source>
</reference>
<dbReference type="Pfam" id="PF00482">
    <property type="entry name" value="T2SSF"/>
    <property type="match status" value="1"/>
</dbReference>
<dbReference type="InterPro" id="IPR018076">
    <property type="entry name" value="T2SS_GspF_dom"/>
</dbReference>
<dbReference type="PANTHER" id="PTHR35007">
    <property type="entry name" value="INTEGRAL MEMBRANE PROTEIN-RELATED"/>
    <property type="match status" value="1"/>
</dbReference>
<feature type="transmembrane region" description="Helical" evidence="6">
    <location>
        <begin position="12"/>
        <end position="29"/>
    </location>
</feature>
<evidence type="ECO:0000256" key="1">
    <source>
        <dbReference type="ARBA" id="ARBA00004651"/>
    </source>
</evidence>
<evidence type="ECO:0000256" key="4">
    <source>
        <dbReference type="ARBA" id="ARBA00022989"/>
    </source>
</evidence>
<dbReference type="AlphaFoldDB" id="A0A9D2D5I9"/>
<evidence type="ECO:0000256" key="6">
    <source>
        <dbReference type="SAM" id="Phobius"/>
    </source>
</evidence>
<evidence type="ECO:0000256" key="3">
    <source>
        <dbReference type="ARBA" id="ARBA00022692"/>
    </source>
</evidence>
<dbReference type="Proteomes" id="UP000824024">
    <property type="component" value="Unassembled WGS sequence"/>
</dbReference>
<organism evidence="8 9">
    <name type="scientific">Candidatus Eubacterium avistercoris</name>
    <dbReference type="NCBI Taxonomy" id="2838567"/>
    <lineage>
        <taxon>Bacteria</taxon>
        <taxon>Bacillati</taxon>
        <taxon>Bacillota</taxon>
        <taxon>Clostridia</taxon>
        <taxon>Eubacteriales</taxon>
        <taxon>Eubacteriaceae</taxon>
        <taxon>Eubacterium</taxon>
    </lineage>
</organism>
<feature type="transmembrane region" description="Helical" evidence="6">
    <location>
        <begin position="227"/>
        <end position="243"/>
    </location>
</feature>
<sequence>MKRGKKDQQLKKSIIIFFLFVLLAAAMILKDYMEDREELTKGILRGNQGDASRTEAYTAETEDGFQSEIQVEVMPRESSAEESRKLLEQAKELFEETYLGENPSPDDVDADLVLPEEFLDGKVQAEYEIDPPQFLNTDGQIDHEGMPEDGIVVLLKAVFTCGKQTMEYEIPLHLQPKQLTGKEKIQSDIQQEVEKEEADSRQEQRFQLPAQIDGTAITWKKSPDWDGAYFILAGAIASVCVWRQRTEKEKKRKKDREKELMKDYPHMVMQMSMLMGAGMTAFGAWEKMVRGSGKTGKDRAYLKEMQITYREIKDGCPEGQAYEKFGLRIGLLPYRKFASLLFQNLQKGSGNLRYLLEQEADSVMEERKNAAKKQGEEAGTKMLMPMMLMLVIVLIIIVVPAATSF</sequence>
<evidence type="ECO:0000313" key="8">
    <source>
        <dbReference type="EMBL" id="HIZ08820.1"/>
    </source>
</evidence>
<feature type="domain" description="Type II secretion system protein GspF" evidence="7">
    <location>
        <begin position="269"/>
        <end position="400"/>
    </location>
</feature>
<reference evidence="8" key="2">
    <citation type="submission" date="2021-04" db="EMBL/GenBank/DDBJ databases">
        <authorList>
            <person name="Gilroy R."/>
        </authorList>
    </citation>
    <scope>NUCLEOTIDE SEQUENCE</scope>
    <source>
        <strain evidence="8">CHK192-9172</strain>
    </source>
</reference>